<dbReference type="SUPFAM" id="SSF82171">
    <property type="entry name" value="DPP6 N-terminal domain-like"/>
    <property type="match status" value="1"/>
</dbReference>
<dbReference type="AlphaFoldDB" id="A0A7V3NUN1"/>
<reference evidence="1" key="1">
    <citation type="journal article" date="2020" name="mSystems">
        <title>Genome- and Community-Level Interaction Insights into Carbon Utilization and Element Cycling Functions of Hydrothermarchaeota in Hydrothermal Sediment.</title>
        <authorList>
            <person name="Zhou Z."/>
            <person name="Liu Y."/>
            <person name="Xu W."/>
            <person name="Pan J."/>
            <person name="Luo Z.H."/>
            <person name="Li M."/>
        </authorList>
    </citation>
    <scope>NUCLEOTIDE SEQUENCE [LARGE SCALE GENOMIC DNA]</scope>
    <source>
        <strain evidence="1">SpSt-754</strain>
    </source>
</reference>
<organism evidence="1">
    <name type="scientific">candidate division WOR-3 bacterium</name>
    <dbReference type="NCBI Taxonomy" id="2052148"/>
    <lineage>
        <taxon>Bacteria</taxon>
        <taxon>Bacteria division WOR-3</taxon>
    </lineage>
</organism>
<proteinExistence type="predicted"/>
<gene>
    <name evidence="1" type="ORF">ENV38_00695</name>
</gene>
<protein>
    <submittedName>
        <fullName evidence="1">Uncharacterized protein</fullName>
    </submittedName>
</protein>
<comment type="caution">
    <text evidence="1">The sequence shown here is derived from an EMBL/GenBank/DDBJ whole genome shotgun (WGS) entry which is preliminary data.</text>
</comment>
<dbReference type="EMBL" id="DTGD01000029">
    <property type="protein sequence ID" value="HGB35414.1"/>
    <property type="molecule type" value="Genomic_DNA"/>
</dbReference>
<name>A0A7V3NUN1_UNCW3</name>
<sequence length="461" mass="52458">MKFLFSILFSQCLAVPDLSNVVSLSKTFNSLVITSTSGIGVYDLNSKTVSTFFSTVNPKHGVLSPDGTRIFYFKNNKDLCYYNIPSHEEFYLTTLDFTPEKLGVGQRSLMIKGSGKQILLDYSGFPIPDSLKERYYNFASEEVKKSINLPPILNPNGNLVPFSTVLFDSLSNLIFVGTRGYGVFLYSRPRGIYIDSVILGLPKVKEIIACGFKKDTLYLLTQNSLTKLTINLKSQIYYPTNLEPAEYFLAMNAMDSTLFLISSKGRIYTLWKERILFENKLDINPSKVFEFKDDKILFQEGNSIKLMTIDGESLMALNLPSSYENLKASITKSGIPILLDGRLFLYQKDSLFALSEKPDLDERIFDFVAKDDTLWAITFDKLLKITAKETIAYPLPLQEPEQIICSMERHLYIIKRQFFATFTGEDFNLQSLPLLEGKILSILSTESQRFFITTKCVYLCY</sequence>
<evidence type="ECO:0000313" key="1">
    <source>
        <dbReference type="EMBL" id="HGB35414.1"/>
    </source>
</evidence>
<accession>A0A7V3NUN1</accession>